<proteinExistence type="inferred from homology"/>
<evidence type="ECO:0000256" key="3">
    <source>
        <dbReference type="ARBA" id="ARBA00013368"/>
    </source>
</evidence>
<reference evidence="7 8" key="1">
    <citation type="submission" date="2018-08" db="EMBL/GenBank/DDBJ databases">
        <title>A genome reference for cultivated species of the human gut microbiota.</title>
        <authorList>
            <person name="Zou Y."/>
            <person name="Xue W."/>
            <person name="Luo G."/>
        </authorList>
    </citation>
    <scope>NUCLEOTIDE SEQUENCE [LARGE SCALE GENOMIC DNA]</scope>
    <source>
        <strain evidence="7 8">AM28-39</strain>
    </source>
</reference>
<evidence type="ECO:0000313" key="8">
    <source>
        <dbReference type="Proteomes" id="UP000261231"/>
    </source>
</evidence>
<dbReference type="GO" id="GO:0016887">
    <property type="term" value="F:ATP hydrolysis activity"/>
    <property type="evidence" value="ECO:0007669"/>
    <property type="project" value="InterPro"/>
</dbReference>
<feature type="compositionally biased region" description="Basic and acidic residues" evidence="5">
    <location>
        <begin position="733"/>
        <end position="743"/>
    </location>
</feature>
<sequence>MKPIQLTMQAFGSYGKKTVIDFTKPDQNLFLITGDTGSGKTTIFDAIVFALYGEASSVVNRKNGAELQSQFAAASVEPFVELIFSEKEGSEDVHYTVRRVPKHVRPLKRGTGLKEESGSVSLIMSDGTEYPSKETDKKLEEIVGLTKNQFMQVAMIAQGEFMALLRAKSDDKKVIFRKLFNTELYQNIVDELAKRRKDKDRKIAQIKTACQTEVGHILVPKLVTADGAETDQEQNGVADRIADECRDANKLQELKERILKSERLSLPDMEALLQTLVSVSEWTKDKMQQSESETSQLYKVYLLKRDAVTKAGQLLERYKELEEAEKELGECEAIKPLMQEWQQCMRQIEDAYDILTLWKQYQEVSGQLETARQALAANEQALPEQKMACEQAAVQLQQAKKVQEQALMDFSEVKTHVENDLEAFSKMAEAKRKVLTAQTKVDEAGKQARIAEESLSDLESNEKQWQTQAELLSDTDSRMIILQGKQRDIAGIGADFERWKDEEKDCFSQQRCAEEADKVYADAKDRFNKENTAYIQAYNDFLDAQAGFLAEKLQRGEPCPVCGSTIHPHPHQAEKSALTKEELNTLSENVRELQEGQAAAAKKAGEAKAMLDAKKKNCIQTWEKLLQKVIAYSREEMDELDSERIQSLIETWKKALKDEEKQLHEDEKQLQQLKKRLTKAVKDKEELTAQKNKAEKMSADAKAELAAAQAELKSTFISTYYKSEEEANQSMEQAERRKKDAEKQYQSCDEVDKKVRSDKEKTELKIAQHRRDIPNLQDKSEKRKVVYTQLMEEKQLTESQWKCVIDSYDKADRQQFEEKIRQYQRKLSAAGKQKAVAEKAIDGRVKPDMEQLCSEQNVAEAAWKKEQALYERYAEMYKTNHRVCEALMPKMAERSKIMEEHRRLDDLYNLLAGKVTGARMDIETYVQRYYLERILYAANRRFGEMSAGQFELRMCDITKAGEGRNRGLDLMVYSNVTGKEREVRTLSGGESFMAALSLALGMADQIQQSSAAIHLDMMFIDEGFGSLDSQSRDQAVRVLQQMAGGSKLIGIISHVSELKQEIEDQLIVSKDEDGSSARWQIS</sequence>
<dbReference type="PROSITE" id="PS00675">
    <property type="entry name" value="SIGMA54_INTERACT_1"/>
    <property type="match status" value="1"/>
</dbReference>
<dbReference type="GO" id="GO:0006302">
    <property type="term" value="P:double-strand break repair"/>
    <property type="evidence" value="ECO:0007669"/>
    <property type="project" value="InterPro"/>
</dbReference>
<dbReference type="PANTHER" id="PTHR32114">
    <property type="entry name" value="ABC TRANSPORTER ABCH.3"/>
    <property type="match status" value="1"/>
</dbReference>
<comment type="similarity">
    <text evidence="1">Belongs to the SMC family. SbcC subfamily.</text>
</comment>
<organism evidence="7 8">
    <name type="scientific">Coprococcus catus</name>
    <dbReference type="NCBI Taxonomy" id="116085"/>
    <lineage>
        <taxon>Bacteria</taxon>
        <taxon>Bacillati</taxon>
        <taxon>Bacillota</taxon>
        <taxon>Clostridia</taxon>
        <taxon>Lachnospirales</taxon>
        <taxon>Lachnospiraceae</taxon>
        <taxon>Coprococcus</taxon>
    </lineage>
</organism>
<evidence type="ECO:0000256" key="2">
    <source>
        <dbReference type="ARBA" id="ARBA00011322"/>
    </source>
</evidence>
<dbReference type="InterPro" id="IPR038729">
    <property type="entry name" value="Rad50/SbcC_AAA"/>
</dbReference>
<accession>A0A3E2XKK2</accession>
<gene>
    <name evidence="7" type="ORF">DW747_14050</name>
</gene>
<feature type="region of interest" description="Disordered" evidence="5">
    <location>
        <begin position="728"/>
        <end position="763"/>
    </location>
</feature>
<evidence type="ECO:0000256" key="1">
    <source>
        <dbReference type="ARBA" id="ARBA00006930"/>
    </source>
</evidence>
<evidence type="ECO:0000313" key="7">
    <source>
        <dbReference type="EMBL" id="RGC44092.1"/>
    </source>
</evidence>
<dbReference type="Pfam" id="PF13476">
    <property type="entry name" value="AAA_23"/>
    <property type="match status" value="1"/>
</dbReference>
<feature type="coiled-coil region" evidence="4">
    <location>
        <begin position="427"/>
        <end position="475"/>
    </location>
</feature>
<comment type="subunit">
    <text evidence="2">Heterodimer of SbcC and SbcD.</text>
</comment>
<comment type="caution">
    <text evidence="7">The sequence shown here is derived from an EMBL/GenBank/DDBJ whole genome shotgun (WGS) entry which is preliminary data.</text>
</comment>
<dbReference type="Gene3D" id="3.40.50.300">
    <property type="entry name" value="P-loop containing nucleotide triphosphate hydrolases"/>
    <property type="match status" value="2"/>
</dbReference>
<dbReference type="PANTHER" id="PTHR32114:SF2">
    <property type="entry name" value="ABC TRANSPORTER ABCH.3"/>
    <property type="match status" value="1"/>
</dbReference>
<dbReference type="Pfam" id="PF13558">
    <property type="entry name" value="SbcC_Walker_B"/>
    <property type="match status" value="1"/>
</dbReference>
<dbReference type="AlphaFoldDB" id="A0A3E2XKK2"/>
<dbReference type="RefSeq" id="WP_117541385.1">
    <property type="nucleotide sequence ID" value="NZ_QVFD01000017.1"/>
</dbReference>
<dbReference type="InterPro" id="IPR027417">
    <property type="entry name" value="P-loop_NTPase"/>
</dbReference>
<evidence type="ECO:0000259" key="6">
    <source>
        <dbReference type="Pfam" id="PF13476"/>
    </source>
</evidence>
<dbReference type="Proteomes" id="UP000261231">
    <property type="component" value="Unassembled WGS sequence"/>
</dbReference>
<dbReference type="SUPFAM" id="SSF52540">
    <property type="entry name" value="P-loop containing nucleoside triphosphate hydrolases"/>
    <property type="match status" value="1"/>
</dbReference>
<protein>
    <recommendedName>
        <fullName evidence="3">Nuclease SbcCD subunit C</fullName>
    </recommendedName>
</protein>
<feature type="compositionally biased region" description="Basic and acidic residues" evidence="5">
    <location>
        <begin position="750"/>
        <end position="763"/>
    </location>
</feature>
<feature type="domain" description="Rad50/SbcC-type AAA" evidence="6">
    <location>
        <begin position="5"/>
        <end position="211"/>
    </location>
</feature>
<feature type="coiled-coil region" evidence="4">
    <location>
        <begin position="813"/>
        <end position="840"/>
    </location>
</feature>
<evidence type="ECO:0000256" key="4">
    <source>
        <dbReference type="SAM" id="Coils"/>
    </source>
</evidence>
<dbReference type="InterPro" id="IPR025662">
    <property type="entry name" value="Sigma_54_int_dom_ATP-bd_1"/>
</dbReference>
<dbReference type="OrthoDB" id="9795626at2"/>
<dbReference type="EMBL" id="QVFD01000017">
    <property type="protein sequence ID" value="RGC44092.1"/>
    <property type="molecule type" value="Genomic_DNA"/>
</dbReference>
<keyword evidence="8" id="KW-1185">Reference proteome</keyword>
<evidence type="ECO:0000256" key="5">
    <source>
        <dbReference type="SAM" id="MobiDB-lite"/>
    </source>
</evidence>
<keyword evidence="4" id="KW-0175">Coiled coil</keyword>
<name>A0A3E2XKK2_9FIRM</name>